<protein>
    <submittedName>
        <fullName evidence="3">Oxidoreductase</fullName>
    </submittedName>
</protein>
<evidence type="ECO:0000256" key="1">
    <source>
        <dbReference type="ARBA" id="ARBA00006484"/>
    </source>
</evidence>
<keyword evidence="2" id="KW-0560">Oxidoreductase</keyword>
<dbReference type="AlphaFoldDB" id="S9QK43"/>
<dbReference type="InterPro" id="IPR036291">
    <property type="entry name" value="NAD(P)-bd_dom_sf"/>
</dbReference>
<dbReference type="SUPFAM" id="SSF51735">
    <property type="entry name" value="NAD(P)-binding Rossmann-fold domains"/>
    <property type="match status" value="1"/>
</dbReference>
<comment type="similarity">
    <text evidence="1">Belongs to the short-chain dehydrogenases/reductases (SDR) family.</text>
</comment>
<proteinExistence type="inferred from homology"/>
<evidence type="ECO:0000256" key="2">
    <source>
        <dbReference type="ARBA" id="ARBA00023002"/>
    </source>
</evidence>
<dbReference type="GO" id="GO:0016491">
    <property type="term" value="F:oxidoreductase activity"/>
    <property type="evidence" value="ECO:0007669"/>
    <property type="project" value="UniProtKB-KW"/>
</dbReference>
<reference evidence="3" key="1">
    <citation type="submission" date="2013-05" db="EMBL/GenBank/DDBJ databases">
        <title>Genome assembly of Cystobacter fuscus DSM 2262.</title>
        <authorList>
            <person name="Sharma G."/>
            <person name="Khatri I."/>
            <person name="Kaur C."/>
            <person name="Mayilraj S."/>
            <person name="Subramanian S."/>
        </authorList>
    </citation>
    <scope>NUCLEOTIDE SEQUENCE [LARGE SCALE GENOMIC DNA]</scope>
    <source>
        <strain evidence="3">DSM 2262</strain>
    </source>
</reference>
<evidence type="ECO:0000313" key="3">
    <source>
        <dbReference type="EMBL" id="EPX56863.1"/>
    </source>
</evidence>
<dbReference type="Proteomes" id="UP000011682">
    <property type="component" value="Unassembled WGS sequence"/>
</dbReference>
<dbReference type="Pfam" id="PF00106">
    <property type="entry name" value="adh_short"/>
    <property type="match status" value="1"/>
</dbReference>
<name>S9QK43_CYSF2</name>
<dbReference type="PANTHER" id="PTHR24320">
    <property type="entry name" value="RETINOL DEHYDROGENASE"/>
    <property type="match status" value="1"/>
</dbReference>
<dbReference type="InterPro" id="IPR002347">
    <property type="entry name" value="SDR_fam"/>
</dbReference>
<dbReference type="Gene3D" id="3.40.50.720">
    <property type="entry name" value="NAD(P)-binding Rossmann-like Domain"/>
    <property type="match status" value="1"/>
</dbReference>
<dbReference type="RefSeq" id="WP_002626103.1">
    <property type="nucleotide sequence ID" value="NZ_ANAH02000065.1"/>
</dbReference>
<organism evidence="3 4">
    <name type="scientific">Cystobacter fuscus (strain ATCC 25194 / DSM 2262 / NBRC 100088 / M29)</name>
    <dbReference type="NCBI Taxonomy" id="1242864"/>
    <lineage>
        <taxon>Bacteria</taxon>
        <taxon>Pseudomonadati</taxon>
        <taxon>Myxococcota</taxon>
        <taxon>Myxococcia</taxon>
        <taxon>Myxococcales</taxon>
        <taxon>Cystobacterineae</taxon>
        <taxon>Archangiaceae</taxon>
        <taxon>Cystobacter</taxon>
    </lineage>
</organism>
<dbReference type="OrthoDB" id="4577644at2"/>
<comment type="caution">
    <text evidence="3">The sequence shown here is derived from an EMBL/GenBank/DDBJ whole genome shotgun (WGS) entry which is preliminary data.</text>
</comment>
<dbReference type="PANTHER" id="PTHR24320:SF148">
    <property type="entry name" value="NAD(P)-BINDING ROSSMANN-FOLD SUPERFAMILY PROTEIN"/>
    <property type="match status" value="1"/>
</dbReference>
<dbReference type="eggNOG" id="COG1028">
    <property type="taxonomic scope" value="Bacteria"/>
</dbReference>
<evidence type="ECO:0000313" key="4">
    <source>
        <dbReference type="Proteomes" id="UP000011682"/>
    </source>
</evidence>
<accession>S9QK43</accession>
<sequence length="311" mass="33415">MSPKPTAEGVTEGIDLAGQRFLITGASSGLGLELARVLALRGASLVLPVRSLDKGRRVLDSAGLDEEARGRCELVVCDLSRLEAVRALVDSLVQQGRSFQGLALNAGVFGLPFELTPEGLEFTFASNFAGHFVLLHGLLRHRLLVPTGRVLATLSEAVRLNPFLRPDVRLLTEPRAHAKRFGAASSPTAKVLLSLSLLHLARAVRGTWAEPMEFFGVDPGATLTDNINQGGRVAQALMRVLGPRLLKPVGQGAAVLAWALTTPSLPGERGLRYFTNELAPVSIPRRWLDADLAEQVWRASEAHLATGPLRL</sequence>
<gene>
    <name evidence="3" type="ORF">D187_007298</name>
</gene>
<dbReference type="EMBL" id="ANAH02000065">
    <property type="protein sequence ID" value="EPX56863.1"/>
    <property type="molecule type" value="Genomic_DNA"/>
</dbReference>
<keyword evidence="4" id="KW-1185">Reference proteome</keyword>